<protein>
    <submittedName>
        <fullName evidence="1">Uncharacterized protein</fullName>
    </submittedName>
</protein>
<organism evidence="1 2">
    <name type="scientific">Arctium lappa</name>
    <name type="common">Greater burdock</name>
    <name type="synonym">Lappa major</name>
    <dbReference type="NCBI Taxonomy" id="4217"/>
    <lineage>
        <taxon>Eukaryota</taxon>
        <taxon>Viridiplantae</taxon>
        <taxon>Streptophyta</taxon>
        <taxon>Embryophyta</taxon>
        <taxon>Tracheophyta</taxon>
        <taxon>Spermatophyta</taxon>
        <taxon>Magnoliopsida</taxon>
        <taxon>eudicotyledons</taxon>
        <taxon>Gunneridae</taxon>
        <taxon>Pentapetalae</taxon>
        <taxon>asterids</taxon>
        <taxon>campanulids</taxon>
        <taxon>Asterales</taxon>
        <taxon>Asteraceae</taxon>
        <taxon>Carduoideae</taxon>
        <taxon>Cardueae</taxon>
        <taxon>Arctiinae</taxon>
        <taxon>Arctium</taxon>
    </lineage>
</organism>
<comment type="caution">
    <text evidence="1">The sequence shown here is derived from an EMBL/GenBank/DDBJ whole genome shotgun (WGS) entry which is preliminary data.</text>
</comment>
<proteinExistence type="predicted"/>
<evidence type="ECO:0000313" key="2">
    <source>
        <dbReference type="Proteomes" id="UP001055879"/>
    </source>
</evidence>
<reference evidence="2" key="1">
    <citation type="journal article" date="2022" name="Mol. Ecol. Resour.">
        <title>The genomes of chicory, endive, great burdock and yacon provide insights into Asteraceae palaeo-polyploidization history and plant inulin production.</title>
        <authorList>
            <person name="Fan W."/>
            <person name="Wang S."/>
            <person name="Wang H."/>
            <person name="Wang A."/>
            <person name="Jiang F."/>
            <person name="Liu H."/>
            <person name="Zhao H."/>
            <person name="Xu D."/>
            <person name="Zhang Y."/>
        </authorList>
    </citation>
    <scope>NUCLEOTIDE SEQUENCE [LARGE SCALE GENOMIC DNA]</scope>
    <source>
        <strain evidence="2">cv. Niubang</strain>
    </source>
</reference>
<dbReference type="EMBL" id="CM042057">
    <property type="protein sequence ID" value="KAI3691935.1"/>
    <property type="molecule type" value="Genomic_DNA"/>
</dbReference>
<name>A0ACB8Z3S9_ARCLA</name>
<reference evidence="1 2" key="2">
    <citation type="journal article" date="2022" name="Mol. Ecol. Resour.">
        <title>The genomes of chicory, endive, great burdock and yacon provide insights into Asteraceae paleo-polyploidization history and plant inulin production.</title>
        <authorList>
            <person name="Fan W."/>
            <person name="Wang S."/>
            <person name="Wang H."/>
            <person name="Wang A."/>
            <person name="Jiang F."/>
            <person name="Liu H."/>
            <person name="Zhao H."/>
            <person name="Xu D."/>
            <person name="Zhang Y."/>
        </authorList>
    </citation>
    <scope>NUCLEOTIDE SEQUENCE [LARGE SCALE GENOMIC DNA]</scope>
    <source>
        <strain evidence="2">cv. Niubang</strain>
    </source>
</reference>
<gene>
    <name evidence="1" type="ORF">L6452_31738</name>
</gene>
<evidence type="ECO:0000313" key="1">
    <source>
        <dbReference type="EMBL" id="KAI3691935.1"/>
    </source>
</evidence>
<dbReference type="Proteomes" id="UP001055879">
    <property type="component" value="Linkage Group LG11"/>
</dbReference>
<accession>A0ACB8Z3S9</accession>
<keyword evidence="2" id="KW-1185">Reference proteome</keyword>
<sequence length="250" mass="28585">MRKKRSSVMDVKNPFRVARRMDASCVVTFCMRFGFSYHCFQCKFDACTKCVVALVTQEAVELALKEKTSVKLEHEGHPQHTLTLQLRPAAFNCDACNVKEEDLSFVHIKCALNAEQPSVPSDAIGTPLVEDRENNFMHFPMADAFIDPLKRLNFGNMDQDEYSLILNTTGLKYTKYGCLFGLVYPSHCDLFTDLASPKSSLYILLSTRNFPLFCLQIHDLRRQSDVDSLLELWNLLIFCVILIWIGRLLL</sequence>